<evidence type="ECO:0000256" key="9">
    <source>
        <dbReference type="RuleBase" id="RU004453"/>
    </source>
</evidence>
<evidence type="ECO:0000313" key="13">
    <source>
        <dbReference type="Proteomes" id="UP001497600"/>
    </source>
</evidence>
<dbReference type="PANTHER" id="PTHR11177:SF317">
    <property type="entry name" value="CHITINASE 12-RELATED"/>
    <property type="match status" value="1"/>
</dbReference>
<keyword evidence="7" id="KW-0624">Polysaccharide degradation</keyword>
<evidence type="ECO:0000256" key="8">
    <source>
        <dbReference type="RuleBase" id="RU000489"/>
    </source>
</evidence>
<keyword evidence="3 8" id="KW-0378">Hydrolase</keyword>
<dbReference type="SUPFAM" id="SSF51445">
    <property type="entry name" value="(Trans)glycosidases"/>
    <property type="match status" value="1"/>
</dbReference>
<organism evidence="12 13">
    <name type="scientific">[Candida] anglica</name>
    <dbReference type="NCBI Taxonomy" id="148631"/>
    <lineage>
        <taxon>Eukaryota</taxon>
        <taxon>Fungi</taxon>
        <taxon>Dikarya</taxon>
        <taxon>Ascomycota</taxon>
        <taxon>Saccharomycotina</taxon>
        <taxon>Pichiomycetes</taxon>
        <taxon>Debaryomycetaceae</taxon>
        <taxon>Kurtzmaniella</taxon>
    </lineage>
</organism>
<dbReference type="InterPro" id="IPR011583">
    <property type="entry name" value="Chitinase_II/V-like_cat"/>
</dbReference>
<evidence type="ECO:0000256" key="2">
    <source>
        <dbReference type="ARBA" id="ARBA00012729"/>
    </source>
</evidence>
<evidence type="ECO:0000256" key="4">
    <source>
        <dbReference type="ARBA" id="ARBA00023024"/>
    </source>
</evidence>
<gene>
    <name evidence="12" type="primary">CHT4</name>
    <name evidence="12" type="ORF">CAAN4_G10880</name>
</gene>
<feature type="transmembrane region" description="Helical" evidence="10">
    <location>
        <begin position="12"/>
        <end position="28"/>
    </location>
</feature>
<dbReference type="Proteomes" id="UP001497600">
    <property type="component" value="Chromosome G"/>
</dbReference>
<keyword evidence="4" id="KW-0146">Chitin degradation</keyword>
<reference evidence="12 13" key="1">
    <citation type="submission" date="2024-01" db="EMBL/GenBank/DDBJ databases">
        <authorList>
            <consortium name="Genoscope - CEA"/>
            <person name="William W."/>
        </authorList>
    </citation>
    <scope>NUCLEOTIDE SEQUENCE [LARGE SCALE GENOMIC DNA]</scope>
    <source>
        <strain evidence="12 13">29B2s-10</strain>
    </source>
</reference>
<evidence type="ECO:0000313" key="12">
    <source>
        <dbReference type="EMBL" id="CAK7917927.1"/>
    </source>
</evidence>
<evidence type="ECO:0000256" key="7">
    <source>
        <dbReference type="ARBA" id="ARBA00023326"/>
    </source>
</evidence>
<comment type="catalytic activity">
    <reaction evidence="1">
        <text>Random endo-hydrolysis of N-acetyl-beta-D-glucosaminide (1-&gt;4)-beta-linkages in chitin and chitodextrins.</text>
        <dbReference type="EC" id="3.2.1.14"/>
    </reaction>
</comment>
<dbReference type="InterPro" id="IPR029070">
    <property type="entry name" value="Chitinase_insertion_sf"/>
</dbReference>
<dbReference type="EC" id="3.2.1.14" evidence="2"/>
<dbReference type="InterPro" id="IPR001579">
    <property type="entry name" value="Glyco_hydro_18_chit_AS"/>
</dbReference>
<dbReference type="SMART" id="SM00636">
    <property type="entry name" value="Glyco_18"/>
    <property type="match status" value="1"/>
</dbReference>
<evidence type="ECO:0000259" key="11">
    <source>
        <dbReference type="PROSITE" id="PS51910"/>
    </source>
</evidence>
<dbReference type="Pfam" id="PF00704">
    <property type="entry name" value="Glyco_hydro_18"/>
    <property type="match status" value="1"/>
</dbReference>
<dbReference type="CDD" id="cd06548">
    <property type="entry name" value="GH18_chitinase"/>
    <property type="match status" value="1"/>
</dbReference>
<proteinExistence type="inferred from homology"/>
<accession>A0ABP0EJY0</accession>
<keyword evidence="10" id="KW-0812">Transmembrane</keyword>
<dbReference type="PROSITE" id="PS51910">
    <property type="entry name" value="GH18_2"/>
    <property type="match status" value="1"/>
</dbReference>
<dbReference type="PROSITE" id="PS01095">
    <property type="entry name" value="GH18_1"/>
    <property type="match status" value="1"/>
</dbReference>
<evidence type="ECO:0000256" key="1">
    <source>
        <dbReference type="ARBA" id="ARBA00000822"/>
    </source>
</evidence>
<dbReference type="Gene3D" id="3.10.50.10">
    <property type="match status" value="1"/>
</dbReference>
<dbReference type="InterPro" id="IPR017853">
    <property type="entry name" value="GH"/>
</dbReference>
<evidence type="ECO:0000256" key="10">
    <source>
        <dbReference type="SAM" id="Phobius"/>
    </source>
</evidence>
<evidence type="ECO:0000256" key="6">
    <source>
        <dbReference type="ARBA" id="ARBA00023295"/>
    </source>
</evidence>
<keyword evidence="5" id="KW-0119">Carbohydrate metabolism</keyword>
<evidence type="ECO:0000256" key="3">
    <source>
        <dbReference type="ARBA" id="ARBA00022801"/>
    </source>
</evidence>
<keyword evidence="10" id="KW-0472">Membrane</keyword>
<feature type="domain" description="GH18" evidence="11">
    <location>
        <begin position="34"/>
        <end position="386"/>
    </location>
</feature>
<protein>
    <recommendedName>
        <fullName evidence="2">chitinase</fullName>
        <ecNumber evidence="2">3.2.1.14</ecNumber>
    </recommendedName>
</protein>
<evidence type="ECO:0000256" key="5">
    <source>
        <dbReference type="ARBA" id="ARBA00023277"/>
    </source>
</evidence>
<dbReference type="EMBL" id="OZ004259">
    <property type="protein sequence ID" value="CAK7917927.1"/>
    <property type="molecule type" value="Genomic_DNA"/>
</dbReference>
<sequence length="405" mass="45363">MNFANIGGGTNCKISILFLLLILIYLLPDEPTMSRTCVYYSNWSVYARKHFPRDIPVDVTTNLFYSFIGIDDVTGRVKLTDSWADLELPMDSGCGGSVKGSIRSLFELKRKYRKLKVSMSIGGWGTAHLFQNVMSDPVKMAAFVSSSIEFLLEYGFDGIDIDWEYPNSPQESDQMVELLRQLRQGLNQISNKLLLTVAAPASPETANKLKVKQIDQYLDFWNLMCYDYAGSWSSTTGYHSNLFGNNGDNNINTADTIQLYVDAGVQPSKLVMGMPNYGRSFTAESDSIGIPFTQGKGSGDEAGIWSYKELPVGIEKFDTRKVSAYCYDSSTKTLITYDNPQSARIKAMYVLSKGLGGGMWWESCGDDYSKKDRSLIYNFVDQLNGQLEETDNHLDIYGASKYLNE</sequence>
<dbReference type="SUPFAM" id="SSF54556">
    <property type="entry name" value="Chitinase insertion domain"/>
    <property type="match status" value="1"/>
</dbReference>
<keyword evidence="10" id="KW-1133">Transmembrane helix</keyword>
<keyword evidence="13" id="KW-1185">Reference proteome</keyword>
<dbReference type="PANTHER" id="PTHR11177">
    <property type="entry name" value="CHITINASE"/>
    <property type="match status" value="1"/>
</dbReference>
<name>A0ABP0EJY0_9ASCO</name>
<dbReference type="InterPro" id="IPR001223">
    <property type="entry name" value="Glyco_hydro18_cat"/>
</dbReference>
<keyword evidence="6 8" id="KW-0326">Glycosidase</keyword>
<dbReference type="Gene3D" id="3.20.20.80">
    <property type="entry name" value="Glycosidases"/>
    <property type="match status" value="1"/>
</dbReference>
<comment type="similarity">
    <text evidence="9">Belongs to the glycosyl hydrolase 18 family.</text>
</comment>
<dbReference type="InterPro" id="IPR050314">
    <property type="entry name" value="Glycosyl_Hydrlase_18"/>
</dbReference>